<feature type="repeat" description="TPR" evidence="1">
    <location>
        <begin position="86"/>
        <end position="119"/>
    </location>
</feature>
<evidence type="ECO:0000256" key="1">
    <source>
        <dbReference type="PROSITE-ProRule" id="PRU00339"/>
    </source>
</evidence>
<organism evidence="2 3">
    <name type="scientific">Anaerobaca lacustris</name>
    <dbReference type="NCBI Taxonomy" id="3044600"/>
    <lineage>
        <taxon>Bacteria</taxon>
        <taxon>Pseudomonadati</taxon>
        <taxon>Planctomycetota</taxon>
        <taxon>Phycisphaerae</taxon>
        <taxon>Sedimentisphaerales</taxon>
        <taxon>Anaerobacaceae</taxon>
        <taxon>Anaerobaca</taxon>
    </lineage>
</organism>
<accession>A0AAW6TXE8</accession>
<dbReference type="PANTHER" id="PTHR12558:SF13">
    <property type="entry name" value="CELL DIVISION CYCLE PROTEIN 27 HOMOLOG"/>
    <property type="match status" value="1"/>
</dbReference>
<gene>
    <name evidence="2" type="ORF">QJ522_03640</name>
</gene>
<dbReference type="InterPro" id="IPR019734">
    <property type="entry name" value="TPR_rpt"/>
</dbReference>
<dbReference type="SUPFAM" id="SSF48452">
    <property type="entry name" value="TPR-like"/>
    <property type="match status" value="1"/>
</dbReference>
<dbReference type="PANTHER" id="PTHR12558">
    <property type="entry name" value="CELL DIVISION CYCLE 16,23,27"/>
    <property type="match status" value="1"/>
</dbReference>
<evidence type="ECO:0000313" key="3">
    <source>
        <dbReference type="Proteomes" id="UP001431776"/>
    </source>
</evidence>
<dbReference type="AlphaFoldDB" id="A0AAW6TXE8"/>
<dbReference type="Pfam" id="PF14559">
    <property type="entry name" value="TPR_19"/>
    <property type="match status" value="1"/>
</dbReference>
<evidence type="ECO:0000313" key="2">
    <source>
        <dbReference type="EMBL" id="MDI6448128.1"/>
    </source>
</evidence>
<proteinExistence type="predicted"/>
<keyword evidence="1" id="KW-0802">TPR repeat</keyword>
<reference evidence="2" key="1">
    <citation type="submission" date="2023-05" db="EMBL/GenBank/DDBJ databases">
        <title>Anaerotaeda fermentans gen. nov., sp. nov., a novel anaerobic planctomycete of the new family within the order Sedimentisphaerales isolated from Taman Peninsula, Russia.</title>
        <authorList>
            <person name="Khomyakova M.A."/>
            <person name="Merkel A.Y."/>
            <person name="Slobodkin A.I."/>
        </authorList>
    </citation>
    <scope>NUCLEOTIDE SEQUENCE</scope>
    <source>
        <strain evidence="2">M17dextr</strain>
    </source>
</reference>
<sequence>MDTAQTNEVEKRKRAQHYEVLRELGDCYTTVGNYGQAQRCYEKAASIGPDEPGPYVGLGAAALQTGRCEDAEIAFRVACRLDPNCAKAYTGLAMVAQQRKEYSSSFDLYMKSLELDSDNITALLGLFQVSCEMASFAKVIYYLQVYLEMHPGDVSVMFALAALYFKDGRPEESRQMLLDLLVLEPANEDAKNLLEEVEHGLVRAG</sequence>
<name>A0AAW6TXE8_9BACT</name>
<feature type="repeat" description="TPR" evidence="1">
    <location>
        <begin position="18"/>
        <end position="51"/>
    </location>
</feature>
<dbReference type="SMART" id="SM00028">
    <property type="entry name" value="TPR"/>
    <property type="match status" value="4"/>
</dbReference>
<protein>
    <submittedName>
        <fullName evidence="2">Tetratricopeptide repeat protein</fullName>
    </submittedName>
</protein>
<dbReference type="InterPro" id="IPR011990">
    <property type="entry name" value="TPR-like_helical_dom_sf"/>
</dbReference>
<dbReference type="PROSITE" id="PS50005">
    <property type="entry name" value="TPR"/>
    <property type="match status" value="2"/>
</dbReference>
<dbReference type="RefSeq" id="WP_349243538.1">
    <property type="nucleotide sequence ID" value="NZ_JASCXX010000003.1"/>
</dbReference>
<dbReference type="Pfam" id="PF13181">
    <property type="entry name" value="TPR_8"/>
    <property type="match status" value="1"/>
</dbReference>
<dbReference type="EMBL" id="JASCXX010000003">
    <property type="protein sequence ID" value="MDI6448128.1"/>
    <property type="molecule type" value="Genomic_DNA"/>
</dbReference>
<comment type="caution">
    <text evidence="2">The sequence shown here is derived from an EMBL/GenBank/DDBJ whole genome shotgun (WGS) entry which is preliminary data.</text>
</comment>
<dbReference type="Gene3D" id="1.25.40.10">
    <property type="entry name" value="Tetratricopeptide repeat domain"/>
    <property type="match status" value="1"/>
</dbReference>
<dbReference type="Pfam" id="PF13432">
    <property type="entry name" value="TPR_16"/>
    <property type="match status" value="1"/>
</dbReference>
<keyword evidence="3" id="KW-1185">Reference proteome</keyword>
<dbReference type="Proteomes" id="UP001431776">
    <property type="component" value="Unassembled WGS sequence"/>
</dbReference>